<evidence type="ECO:0000313" key="2">
    <source>
        <dbReference type="Proteomes" id="UP000322025"/>
    </source>
</evidence>
<dbReference type="SUPFAM" id="SSF143011">
    <property type="entry name" value="RelE-like"/>
    <property type="match status" value="1"/>
</dbReference>
<accession>A0A5M9HYP1</accession>
<sequence>MTWNIEFLEEAAKDIKRLDHSVRIQVLKGIQKVSRNPLPVQEGGYGKPLGSKSGTNLTNLLKIKFRDLGIRVVYKIIFDDGIMKIVVVSARADEQVYKEAAKRREKYQL</sequence>
<organism evidence="1 2">
    <name type="scientific">Mediterraneibacter catenae</name>
    <dbReference type="NCBI Taxonomy" id="2594882"/>
    <lineage>
        <taxon>Bacteria</taxon>
        <taxon>Bacillati</taxon>
        <taxon>Bacillota</taxon>
        <taxon>Clostridia</taxon>
        <taxon>Lachnospirales</taxon>
        <taxon>Lachnospiraceae</taxon>
        <taxon>Mediterraneibacter</taxon>
    </lineage>
</organism>
<keyword evidence="2" id="KW-1185">Reference proteome</keyword>
<dbReference type="Proteomes" id="UP000322025">
    <property type="component" value="Unassembled WGS sequence"/>
</dbReference>
<comment type="caution">
    <text evidence="1">The sequence shown here is derived from an EMBL/GenBank/DDBJ whole genome shotgun (WGS) entry which is preliminary data.</text>
</comment>
<dbReference type="Gene3D" id="3.30.2310.20">
    <property type="entry name" value="RelE-like"/>
    <property type="match status" value="1"/>
</dbReference>
<reference evidence="1" key="1">
    <citation type="submission" date="2019-07" db="EMBL/GenBank/DDBJ databases">
        <authorList>
            <person name="Wongkuna S."/>
            <person name="Scaria J."/>
        </authorList>
    </citation>
    <scope>NUCLEOTIDE SEQUENCE [LARGE SCALE GENOMIC DNA]</scope>
    <source>
        <strain evidence="1">SW178</strain>
    </source>
</reference>
<dbReference type="OrthoDB" id="362883at2"/>
<dbReference type="RefSeq" id="WP_087151755.1">
    <property type="nucleotide sequence ID" value="NZ_VMSO01000021.1"/>
</dbReference>
<dbReference type="InterPro" id="IPR035093">
    <property type="entry name" value="RelE/ParE_toxin_dom_sf"/>
</dbReference>
<name>A0A5M9HYP1_9FIRM</name>
<proteinExistence type="predicted"/>
<gene>
    <name evidence="1" type="ORF">FNY66_12665</name>
</gene>
<dbReference type="EMBL" id="VMSO01000021">
    <property type="protein sequence ID" value="KAA8500579.1"/>
    <property type="molecule type" value="Genomic_DNA"/>
</dbReference>
<protein>
    <submittedName>
        <fullName evidence="1">Type II toxin-antitoxin system RelE/ParE family toxin</fullName>
    </submittedName>
</protein>
<evidence type="ECO:0000313" key="1">
    <source>
        <dbReference type="EMBL" id="KAA8500579.1"/>
    </source>
</evidence>
<dbReference type="AlphaFoldDB" id="A0A5M9HYP1"/>